<dbReference type="Gene3D" id="3.30.700.10">
    <property type="entry name" value="Glycoprotein, Type 4 Pilin"/>
    <property type="match status" value="1"/>
</dbReference>
<dbReference type="AlphaFoldDB" id="A0A450WK39"/>
<dbReference type="PROSITE" id="PS00409">
    <property type="entry name" value="PROKAR_NTER_METHYL"/>
    <property type="match status" value="1"/>
</dbReference>
<dbReference type="Pfam" id="PF07963">
    <property type="entry name" value="N_methyl"/>
    <property type="match status" value="1"/>
</dbReference>
<dbReference type="SUPFAM" id="SSF54523">
    <property type="entry name" value="Pili subunits"/>
    <property type="match status" value="1"/>
</dbReference>
<organism evidence="3">
    <name type="scientific">Candidatus Kentrum sp. LFY</name>
    <dbReference type="NCBI Taxonomy" id="2126342"/>
    <lineage>
        <taxon>Bacteria</taxon>
        <taxon>Pseudomonadati</taxon>
        <taxon>Pseudomonadota</taxon>
        <taxon>Gammaproteobacteria</taxon>
        <taxon>Candidatus Kentrum</taxon>
    </lineage>
</organism>
<accession>A0A450WK39</accession>
<dbReference type="InterPro" id="IPR012902">
    <property type="entry name" value="N_methyl_site"/>
</dbReference>
<dbReference type="InterPro" id="IPR045584">
    <property type="entry name" value="Pilin-like"/>
</dbReference>
<keyword evidence="1" id="KW-1133">Transmembrane helix</keyword>
<feature type="transmembrane region" description="Helical" evidence="1">
    <location>
        <begin position="6"/>
        <end position="28"/>
    </location>
</feature>
<name>A0A450WK39_9GAMM</name>
<gene>
    <name evidence="2" type="ORF">BECKLFY1418B_GA0070995_101930</name>
    <name evidence="3" type="ORF">BECKLFY1418C_GA0070996_103130</name>
</gene>
<proteinExistence type="predicted"/>
<evidence type="ECO:0000256" key="1">
    <source>
        <dbReference type="SAM" id="Phobius"/>
    </source>
</evidence>
<dbReference type="EMBL" id="CAADFF010000019">
    <property type="protein sequence ID" value="VFJ90306.1"/>
    <property type="molecule type" value="Genomic_DNA"/>
</dbReference>
<dbReference type="EMBL" id="CAADFN010000031">
    <property type="protein sequence ID" value="VFK17402.1"/>
    <property type="molecule type" value="Genomic_DNA"/>
</dbReference>
<evidence type="ECO:0000313" key="3">
    <source>
        <dbReference type="EMBL" id="VFK17402.1"/>
    </source>
</evidence>
<keyword evidence="1" id="KW-0812">Transmembrane</keyword>
<evidence type="ECO:0000313" key="2">
    <source>
        <dbReference type="EMBL" id="VFJ90306.1"/>
    </source>
</evidence>
<keyword evidence="1" id="KW-0472">Membrane</keyword>
<protein>
    <submittedName>
        <fullName evidence="3">Prepilin-type N-terminal cleavage/methylation domain-containing protein</fullName>
    </submittedName>
</protein>
<reference evidence="3" key="1">
    <citation type="submission" date="2019-02" db="EMBL/GenBank/DDBJ databases">
        <authorList>
            <person name="Gruber-Vodicka R. H."/>
            <person name="Seah K. B. B."/>
        </authorList>
    </citation>
    <scope>NUCLEOTIDE SEQUENCE</scope>
    <source>
        <strain evidence="3">BECK_BY7</strain>
        <strain evidence="2">BECK_M7</strain>
    </source>
</reference>
<sequence length="234" mass="24412">MKPRPSGFTLVEIAIVLVVIGLLLGGILKGQSLIDNARARSLAEKATSAQTAYYGFFDRYRAIPGDMTAASATAALGVTVSSGGNSNGRLDNPSDAPWGEANALWEQLSKAGFIAGNYVGGSTAPNADNGVAPLNPFNQPMVIGRTADYMSTASSSVALNMVLGRGIPVDIARQVDVKMDDGKPLTGSIRIAVAKDAVFGEVGQSDSETACQIQSKNAYNVQGDSQDCNLVYLY</sequence>
<dbReference type="NCBIfam" id="TIGR02532">
    <property type="entry name" value="IV_pilin_GFxxxE"/>
    <property type="match status" value="1"/>
</dbReference>